<comment type="caution">
    <text evidence="1">The sequence shown here is derived from an EMBL/GenBank/DDBJ whole genome shotgun (WGS) entry which is preliminary data.</text>
</comment>
<keyword evidence="2" id="KW-1185">Reference proteome</keyword>
<dbReference type="AlphaFoldDB" id="A0A016SUZ7"/>
<dbReference type="EMBL" id="JARK01001511">
    <property type="protein sequence ID" value="EYB94139.1"/>
    <property type="molecule type" value="Genomic_DNA"/>
</dbReference>
<evidence type="ECO:0000313" key="1">
    <source>
        <dbReference type="EMBL" id="EYB94139.1"/>
    </source>
</evidence>
<evidence type="ECO:0000313" key="2">
    <source>
        <dbReference type="Proteomes" id="UP000024635"/>
    </source>
</evidence>
<dbReference type="Proteomes" id="UP000024635">
    <property type="component" value="Unassembled WGS sequence"/>
</dbReference>
<gene>
    <name evidence="1" type="primary">Acey_s0175.g511</name>
    <name evidence="1" type="ORF">Y032_0175g511</name>
</gene>
<proteinExistence type="predicted"/>
<name>A0A016SUZ7_9BILA</name>
<accession>A0A016SUZ7</accession>
<organism evidence="1 2">
    <name type="scientific">Ancylostoma ceylanicum</name>
    <dbReference type="NCBI Taxonomy" id="53326"/>
    <lineage>
        <taxon>Eukaryota</taxon>
        <taxon>Metazoa</taxon>
        <taxon>Ecdysozoa</taxon>
        <taxon>Nematoda</taxon>
        <taxon>Chromadorea</taxon>
        <taxon>Rhabditida</taxon>
        <taxon>Rhabditina</taxon>
        <taxon>Rhabditomorpha</taxon>
        <taxon>Strongyloidea</taxon>
        <taxon>Ancylostomatidae</taxon>
        <taxon>Ancylostomatinae</taxon>
        <taxon>Ancylostoma</taxon>
    </lineage>
</organism>
<sequence>MYSTYTPSQKDRRIARAVSYRRGCRVAAGPTRPLTWSMLSPHPSFRSRGDGADAQSVYLFEKDCMHRL</sequence>
<reference evidence="2" key="1">
    <citation type="journal article" date="2015" name="Nat. Genet.">
        <title>The genome and transcriptome of the zoonotic hookworm Ancylostoma ceylanicum identify infection-specific gene families.</title>
        <authorList>
            <person name="Schwarz E.M."/>
            <person name="Hu Y."/>
            <person name="Antoshechkin I."/>
            <person name="Miller M.M."/>
            <person name="Sternberg P.W."/>
            <person name="Aroian R.V."/>
        </authorList>
    </citation>
    <scope>NUCLEOTIDE SEQUENCE</scope>
    <source>
        <strain evidence="2">HY135</strain>
    </source>
</reference>
<protein>
    <submittedName>
        <fullName evidence="1">Uncharacterized protein</fullName>
    </submittedName>
</protein>